<proteinExistence type="predicted"/>
<dbReference type="AlphaFoldDB" id="D0LIL0"/>
<evidence type="ECO:0000313" key="1">
    <source>
        <dbReference type="EMBL" id="ACY18366.1"/>
    </source>
</evidence>
<name>D0LIL0_HALO1</name>
<evidence type="ECO:0000313" key="2">
    <source>
        <dbReference type="Proteomes" id="UP000001880"/>
    </source>
</evidence>
<dbReference type="RefSeq" id="WP_012830958.1">
    <property type="nucleotide sequence ID" value="NC_013440.1"/>
</dbReference>
<reference evidence="1 2" key="1">
    <citation type="journal article" date="2010" name="Stand. Genomic Sci.">
        <title>Complete genome sequence of Haliangium ochraceum type strain (SMP-2).</title>
        <authorList>
            <consortium name="US DOE Joint Genome Institute (JGI-PGF)"/>
            <person name="Ivanova N."/>
            <person name="Daum C."/>
            <person name="Lang E."/>
            <person name="Abt B."/>
            <person name="Kopitz M."/>
            <person name="Saunders E."/>
            <person name="Lapidus A."/>
            <person name="Lucas S."/>
            <person name="Glavina Del Rio T."/>
            <person name="Nolan M."/>
            <person name="Tice H."/>
            <person name="Copeland A."/>
            <person name="Cheng J.F."/>
            <person name="Chen F."/>
            <person name="Bruce D."/>
            <person name="Goodwin L."/>
            <person name="Pitluck S."/>
            <person name="Mavromatis K."/>
            <person name="Pati A."/>
            <person name="Mikhailova N."/>
            <person name="Chen A."/>
            <person name="Palaniappan K."/>
            <person name="Land M."/>
            <person name="Hauser L."/>
            <person name="Chang Y.J."/>
            <person name="Jeffries C.D."/>
            <person name="Detter J.C."/>
            <person name="Brettin T."/>
            <person name="Rohde M."/>
            <person name="Goker M."/>
            <person name="Bristow J."/>
            <person name="Markowitz V."/>
            <person name="Eisen J.A."/>
            <person name="Hugenholtz P."/>
            <person name="Kyrpides N.C."/>
            <person name="Klenk H.P."/>
        </authorList>
    </citation>
    <scope>NUCLEOTIDE SEQUENCE [LARGE SCALE GENOMIC DNA]</scope>
    <source>
        <strain evidence="2">DSM 14365 / CIP 107738 / JCM 11303 / AJ 13395 / SMP-2</strain>
    </source>
</reference>
<sequence length="116" mass="12956">MIFCPWYPLAQAAEHTPAHPGMFQIRVRTGLVSYPKGRSAMVHYGRGDDVAAEVRGFAAAHPGRDWLCRHAPQVGDEAIAEAGSDEALRAAVEHKFEQLYTRFRQRFGTPPRPPED</sequence>
<organism evidence="1 2">
    <name type="scientific">Haliangium ochraceum (strain DSM 14365 / JCM 11303 / SMP-2)</name>
    <dbReference type="NCBI Taxonomy" id="502025"/>
    <lineage>
        <taxon>Bacteria</taxon>
        <taxon>Pseudomonadati</taxon>
        <taxon>Myxococcota</taxon>
        <taxon>Polyangia</taxon>
        <taxon>Haliangiales</taxon>
        <taxon>Kofleriaceae</taxon>
        <taxon>Haliangium</taxon>
    </lineage>
</organism>
<keyword evidence="2" id="KW-1185">Reference proteome</keyword>
<gene>
    <name evidence="1" type="ordered locus">Hoch_5891</name>
</gene>
<dbReference type="Proteomes" id="UP000001880">
    <property type="component" value="Chromosome"/>
</dbReference>
<dbReference type="KEGG" id="hoh:Hoch_5891"/>
<accession>D0LIL0</accession>
<protein>
    <submittedName>
        <fullName evidence="1">Uncharacterized protein</fullName>
    </submittedName>
</protein>
<dbReference type="HOGENOM" id="CLU_2093428_0_0_7"/>
<dbReference type="EMBL" id="CP001804">
    <property type="protein sequence ID" value="ACY18366.1"/>
    <property type="molecule type" value="Genomic_DNA"/>
</dbReference>